<name>A0A9Q3FEV1_9BASI</name>
<feature type="region of interest" description="Disordered" evidence="1">
    <location>
        <begin position="1"/>
        <end position="24"/>
    </location>
</feature>
<comment type="caution">
    <text evidence="2">The sequence shown here is derived from an EMBL/GenBank/DDBJ whole genome shotgun (WGS) entry which is preliminary data.</text>
</comment>
<proteinExistence type="predicted"/>
<accession>A0A9Q3FEV1</accession>
<protein>
    <submittedName>
        <fullName evidence="2">Uncharacterized protein</fullName>
    </submittedName>
</protein>
<gene>
    <name evidence="2" type="ORF">O181_078726</name>
</gene>
<dbReference type="OrthoDB" id="2506356at2759"/>
<reference evidence="2" key="1">
    <citation type="submission" date="2021-03" db="EMBL/GenBank/DDBJ databases">
        <title>Draft genome sequence of rust myrtle Austropuccinia psidii MF-1, a brazilian biotype.</title>
        <authorList>
            <person name="Quecine M.C."/>
            <person name="Pachon D.M.R."/>
            <person name="Bonatelli M.L."/>
            <person name="Correr F.H."/>
            <person name="Franceschini L.M."/>
            <person name="Leite T.F."/>
            <person name="Margarido G.R.A."/>
            <person name="Almeida C.A."/>
            <person name="Ferrarezi J.A."/>
            <person name="Labate C.A."/>
        </authorList>
    </citation>
    <scope>NUCLEOTIDE SEQUENCE</scope>
    <source>
        <strain evidence="2">MF-1</strain>
    </source>
</reference>
<keyword evidence="3" id="KW-1185">Reference proteome</keyword>
<organism evidence="2 3">
    <name type="scientific">Austropuccinia psidii MF-1</name>
    <dbReference type="NCBI Taxonomy" id="1389203"/>
    <lineage>
        <taxon>Eukaryota</taxon>
        <taxon>Fungi</taxon>
        <taxon>Dikarya</taxon>
        <taxon>Basidiomycota</taxon>
        <taxon>Pucciniomycotina</taxon>
        <taxon>Pucciniomycetes</taxon>
        <taxon>Pucciniales</taxon>
        <taxon>Sphaerophragmiaceae</taxon>
        <taxon>Austropuccinia</taxon>
    </lineage>
</organism>
<dbReference type="EMBL" id="AVOT02043601">
    <property type="protein sequence ID" value="MBW0539011.1"/>
    <property type="molecule type" value="Genomic_DNA"/>
</dbReference>
<dbReference type="AlphaFoldDB" id="A0A9Q3FEV1"/>
<evidence type="ECO:0000313" key="3">
    <source>
        <dbReference type="Proteomes" id="UP000765509"/>
    </source>
</evidence>
<dbReference type="Proteomes" id="UP000765509">
    <property type="component" value="Unassembled WGS sequence"/>
</dbReference>
<feature type="compositionally biased region" description="Low complexity" evidence="1">
    <location>
        <begin position="8"/>
        <end position="21"/>
    </location>
</feature>
<evidence type="ECO:0000256" key="1">
    <source>
        <dbReference type="SAM" id="MobiDB-lite"/>
    </source>
</evidence>
<evidence type="ECO:0000313" key="2">
    <source>
        <dbReference type="EMBL" id="MBW0539011.1"/>
    </source>
</evidence>
<sequence>MPLQSGRSYSSPTFNSSDSDSVTAELAHNPDTTLPLLSDSFHTDIHSIMPQSNTDDNKSPNLPSSPTMLPSLLSFIKNPSKYTSSVPRLKSDGSNFYNWTQALDGVFMYIFNKSAFTDTLDNFNTSAEVMGALCFFLQQTISPNLVDMIQMIFLPCDAFLILRDNFKSSSCLEQLDIITELSVQPIYFLRYLLYSSVFEELAYLCQMKFKACSYKH</sequence>